<sequence>MNISLNIQRGETAPTLAVIDRLPAATDLRPTNVSPFSYNSCNVETMSHRFNLLLGQEHAFFLNRTRRTDADHNPKLAFVIPPAPNRTCLGIVRSFNWILLSGDNFQVF</sequence>
<protein>
    <submittedName>
        <fullName evidence="1">Uncharacterized protein</fullName>
    </submittedName>
</protein>
<dbReference type="Proteomes" id="UP000625711">
    <property type="component" value="Unassembled WGS sequence"/>
</dbReference>
<comment type="caution">
    <text evidence="1">The sequence shown here is derived from an EMBL/GenBank/DDBJ whole genome shotgun (WGS) entry which is preliminary data.</text>
</comment>
<keyword evidence="2" id="KW-1185">Reference proteome</keyword>
<gene>
    <name evidence="1" type="ORF">GWI33_021444</name>
</gene>
<reference evidence="1" key="1">
    <citation type="submission" date="2020-08" db="EMBL/GenBank/DDBJ databases">
        <title>Genome sequencing and assembly of the red palm weevil Rhynchophorus ferrugineus.</title>
        <authorList>
            <person name="Dias G.B."/>
            <person name="Bergman C.M."/>
            <person name="Manee M."/>
        </authorList>
    </citation>
    <scope>NUCLEOTIDE SEQUENCE</scope>
    <source>
        <strain evidence="1">AA-2017</strain>
        <tissue evidence="1">Whole larva</tissue>
    </source>
</reference>
<dbReference type="EMBL" id="JAACXV010014751">
    <property type="protein sequence ID" value="KAF7265120.1"/>
    <property type="molecule type" value="Genomic_DNA"/>
</dbReference>
<evidence type="ECO:0000313" key="1">
    <source>
        <dbReference type="EMBL" id="KAF7265120.1"/>
    </source>
</evidence>
<dbReference type="AlphaFoldDB" id="A0A834HUM5"/>
<proteinExistence type="predicted"/>
<evidence type="ECO:0000313" key="2">
    <source>
        <dbReference type="Proteomes" id="UP000625711"/>
    </source>
</evidence>
<organism evidence="1 2">
    <name type="scientific">Rhynchophorus ferrugineus</name>
    <name type="common">Red palm weevil</name>
    <name type="synonym">Curculio ferrugineus</name>
    <dbReference type="NCBI Taxonomy" id="354439"/>
    <lineage>
        <taxon>Eukaryota</taxon>
        <taxon>Metazoa</taxon>
        <taxon>Ecdysozoa</taxon>
        <taxon>Arthropoda</taxon>
        <taxon>Hexapoda</taxon>
        <taxon>Insecta</taxon>
        <taxon>Pterygota</taxon>
        <taxon>Neoptera</taxon>
        <taxon>Endopterygota</taxon>
        <taxon>Coleoptera</taxon>
        <taxon>Polyphaga</taxon>
        <taxon>Cucujiformia</taxon>
        <taxon>Curculionidae</taxon>
        <taxon>Dryophthorinae</taxon>
        <taxon>Rhynchophorus</taxon>
    </lineage>
</organism>
<name>A0A834HUM5_RHYFE</name>
<accession>A0A834HUM5</accession>